<keyword evidence="16" id="KW-1185">Reference proteome</keyword>
<dbReference type="EMBL" id="CAJFDH010000003">
    <property type="protein sequence ID" value="CAD5215792.1"/>
    <property type="molecule type" value="Genomic_DNA"/>
</dbReference>
<feature type="domain" description="Potassium channel" evidence="14">
    <location>
        <begin position="223"/>
        <end position="296"/>
    </location>
</feature>
<organism evidence="15 16">
    <name type="scientific">Bursaphelenchus okinawaensis</name>
    <dbReference type="NCBI Taxonomy" id="465554"/>
    <lineage>
        <taxon>Eukaryota</taxon>
        <taxon>Metazoa</taxon>
        <taxon>Ecdysozoa</taxon>
        <taxon>Nematoda</taxon>
        <taxon>Chromadorea</taxon>
        <taxon>Rhabditida</taxon>
        <taxon>Tylenchina</taxon>
        <taxon>Tylenchomorpha</taxon>
        <taxon>Aphelenchoidea</taxon>
        <taxon>Aphelenchoididae</taxon>
        <taxon>Bursaphelenchus</taxon>
    </lineage>
</organism>
<dbReference type="AlphaFoldDB" id="A0A811KJY2"/>
<gene>
    <name evidence="15" type="ORF">BOKJ2_LOCUS6270</name>
</gene>
<dbReference type="PANTHER" id="PTHR11003">
    <property type="entry name" value="POTASSIUM CHANNEL, SUBFAMILY K"/>
    <property type="match status" value="1"/>
</dbReference>
<comment type="caution">
    <text evidence="15">The sequence shown here is derived from an EMBL/GenBank/DDBJ whole genome shotgun (WGS) entry which is preliminary data.</text>
</comment>
<dbReference type="PANTHER" id="PTHR11003:SF111">
    <property type="entry name" value="POTASSIUM CHANNEL DOMAIN-CONTAINING PROTEIN"/>
    <property type="match status" value="1"/>
</dbReference>
<keyword evidence="10 13" id="KW-0472">Membrane</keyword>
<evidence type="ECO:0000256" key="5">
    <source>
        <dbReference type="ARBA" id="ARBA00022692"/>
    </source>
</evidence>
<evidence type="ECO:0000256" key="4">
    <source>
        <dbReference type="ARBA" id="ARBA00022538"/>
    </source>
</evidence>
<dbReference type="GO" id="GO:0022841">
    <property type="term" value="F:potassium ion leak channel activity"/>
    <property type="evidence" value="ECO:0007669"/>
    <property type="project" value="TreeGrafter"/>
</dbReference>
<evidence type="ECO:0000256" key="13">
    <source>
        <dbReference type="SAM" id="Phobius"/>
    </source>
</evidence>
<dbReference type="Proteomes" id="UP000614601">
    <property type="component" value="Unassembled WGS sequence"/>
</dbReference>
<reference evidence="15" key="1">
    <citation type="submission" date="2020-09" db="EMBL/GenBank/DDBJ databases">
        <authorList>
            <person name="Kikuchi T."/>
        </authorList>
    </citation>
    <scope>NUCLEOTIDE SEQUENCE</scope>
    <source>
        <strain evidence="15">SH1</strain>
    </source>
</reference>
<keyword evidence="8 13" id="KW-1133">Transmembrane helix</keyword>
<evidence type="ECO:0000313" key="15">
    <source>
        <dbReference type="EMBL" id="CAD5215792.1"/>
    </source>
</evidence>
<keyword evidence="4" id="KW-0633">Potassium transport</keyword>
<keyword evidence="11 12" id="KW-0407">Ion channel</keyword>
<dbReference type="Proteomes" id="UP000783686">
    <property type="component" value="Unassembled WGS sequence"/>
</dbReference>
<sequence>MYEHTQLVRPTENGMFLNRAPPPPNRSRMKPLHVARIASWHFALYCFVVSYMLIGAYIFHYLEGETELERHKHHIEAIKIFKREFIKNVANESDTKIEKSLRAFMKNISTLHISVDNYLLFDNPHSTVPKRWTYPSCVLFAFTILTTIGYGNVAPTTRVCQIFTMIYGALGIPLFLITIADVGRFFKTFIMYIVQTIYRKEIKKQGERKLLREVGEVILVAILFLGFIAAGSAVLPLWEDQLTYFDSVYFSYMSLSTIGLGDIVPRRMEFLLPTLLYITIGLWLTTALVEQLADVFRLVHYAGRHVSNVKGITVWLGGRRLSMGSLIQTVCRRVGMSDNIIAQINWDRTIDKALHGEGPPCVPIFPWHFADFVEHDPPLIDLSLASDSNPISSRSNSGSKLQRQLSAPEFGLNLSDITHIDDAQPKTLN</sequence>
<feature type="transmembrane region" description="Helical" evidence="13">
    <location>
        <begin position="270"/>
        <end position="289"/>
    </location>
</feature>
<evidence type="ECO:0000256" key="8">
    <source>
        <dbReference type="ARBA" id="ARBA00022989"/>
    </source>
</evidence>
<keyword evidence="5 12" id="KW-0812">Transmembrane</keyword>
<feature type="transmembrane region" description="Helical" evidence="13">
    <location>
        <begin position="42"/>
        <end position="62"/>
    </location>
</feature>
<dbReference type="SUPFAM" id="SSF81324">
    <property type="entry name" value="Voltage-gated potassium channels"/>
    <property type="match status" value="2"/>
</dbReference>
<evidence type="ECO:0000256" key="7">
    <source>
        <dbReference type="ARBA" id="ARBA00022958"/>
    </source>
</evidence>
<evidence type="ECO:0000256" key="10">
    <source>
        <dbReference type="ARBA" id="ARBA00023136"/>
    </source>
</evidence>
<evidence type="ECO:0000259" key="14">
    <source>
        <dbReference type="Pfam" id="PF07885"/>
    </source>
</evidence>
<evidence type="ECO:0000256" key="12">
    <source>
        <dbReference type="RuleBase" id="RU003857"/>
    </source>
</evidence>
<dbReference type="PRINTS" id="PR01333">
    <property type="entry name" value="2POREKCHANEL"/>
</dbReference>
<dbReference type="OrthoDB" id="297496at2759"/>
<keyword evidence="9 12" id="KW-0406">Ion transport</keyword>
<evidence type="ECO:0000256" key="3">
    <source>
        <dbReference type="ARBA" id="ARBA00022448"/>
    </source>
</evidence>
<evidence type="ECO:0000256" key="11">
    <source>
        <dbReference type="ARBA" id="ARBA00023303"/>
    </source>
</evidence>
<keyword evidence="3 12" id="KW-0813">Transport</keyword>
<comment type="similarity">
    <text evidence="2 12">Belongs to the two pore domain potassium channel (TC 1.A.1.8) family.</text>
</comment>
<dbReference type="PRINTS" id="PR01095">
    <property type="entry name" value="TASKCHANNEL"/>
</dbReference>
<keyword evidence="6" id="KW-0631">Potassium channel</keyword>
<dbReference type="GO" id="GO:0005886">
    <property type="term" value="C:plasma membrane"/>
    <property type="evidence" value="ECO:0007669"/>
    <property type="project" value="TreeGrafter"/>
</dbReference>
<dbReference type="GO" id="GO:0030322">
    <property type="term" value="P:stabilization of membrane potential"/>
    <property type="evidence" value="ECO:0007669"/>
    <property type="project" value="TreeGrafter"/>
</dbReference>
<feature type="domain" description="Potassium channel" evidence="14">
    <location>
        <begin position="127"/>
        <end position="186"/>
    </location>
</feature>
<dbReference type="GO" id="GO:0015271">
    <property type="term" value="F:outward rectifier potassium channel activity"/>
    <property type="evidence" value="ECO:0007669"/>
    <property type="project" value="TreeGrafter"/>
</dbReference>
<protein>
    <recommendedName>
        <fullName evidence="14">Potassium channel domain-containing protein</fullName>
    </recommendedName>
</protein>
<feature type="transmembrane region" description="Helical" evidence="13">
    <location>
        <begin position="132"/>
        <end position="153"/>
    </location>
</feature>
<dbReference type="InterPro" id="IPR013099">
    <property type="entry name" value="K_chnl_dom"/>
</dbReference>
<evidence type="ECO:0000256" key="6">
    <source>
        <dbReference type="ARBA" id="ARBA00022826"/>
    </source>
</evidence>
<feature type="transmembrane region" description="Helical" evidence="13">
    <location>
        <begin position="165"/>
        <end position="194"/>
    </location>
</feature>
<dbReference type="InterPro" id="IPR003280">
    <property type="entry name" value="2pore_dom_K_chnl"/>
</dbReference>
<dbReference type="EMBL" id="CAJFCW020000003">
    <property type="protein sequence ID" value="CAG9104779.1"/>
    <property type="molecule type" value="Genomic_DNA"/>
</dbReference>
<accession>A0A811KJY2</accession>
<evidence type="ECO:0000313" key="16">
    <source>
        <dbReference type="Proteomes" id="UP000614601"/>
    </source>
</evidence>
<dbReference type="Pfam" id="PF07885">
    <property type="entry name" value="Ion_trans_2"/>
    <property type="match status" value="2"/>
</dbReference>
<keyword evidence="7" id="KW-0630">Potassium</keyword>
<dbReference type="InterPro" id="IPR003092">
    <property type="entry name" value="2pore_dom_K_chnl_TASK"/>
</dbReference>
<name>A0A811KJY2_9BILA</name>
<dbReference type="Gene3D" id="1.10.287.70">
    <property type="match status" value="1"/>
</dbReference>
<comment type="subcellular location">
    <subcellularLocation>
        <location evidence="1">Membrane</location>
        <topology evidence="1">Multi-pass membrane protein</topology>
    </subcellularLocation>
</comment>
<evidence type="ECO:0000256" key="9">
    <source>
        <dbReference type="ARBA" id="ARBA00023065"/>
    </source>
</evidence>
<evidence type="ECO:0000256" key="1">
    <source>
        <dbReference type="ARBA" id="ARBA00004141"/>
    </source>
</evidence>
<evidence type="ECO:0000256" key="2">
    <source>
        <dbReference type="ARBA" id="ARBA00006666"/>
    </source>
</evidence>
<feature type="transmembrane region" description="Helical" evidence="13">
    <location>
        <begin position="214"/>
        <end position="238"/>
    </location>
</feature>
<proteinExistence type="inferred from homology"/>